<dbReference type="Pfam" id="PF12777">
    <property type="entry name" value="MT"/>
    <property type="match status" value="1"/>
</dbReference>
<dbReference type="AlphaFoldDB" id="A0AA35KNF5"/>
<feature type="domain" description="Dynein heavy chain coiled coil stalk" evidence="3">
    <location>
        <begin position="73"/>
        <end position="273"/>
    </location>
</feature>
<dbReference type="Proteomes" id="UP001178461">
    <property type="component" value="Chromosome 7"/>
</dbReference>
<dbReference type="GO" id="GO:0030286">
    <property type="term" value="C:dynein complex"/>
    <property type="evidence" value="ECO:0007669"/>
    <property type="project" value="InterPro"/>
</dbReference>
<keyword evidence="1" id="KW-0175">Coiled coil</keyword>
<dbReference type="InterPro" id="IPR024743">
    <property type="entry name" value="Dynein_HC_stalk"/>
</dbReference>
<keyword evidence="6" id="KW-1185">Reference proteome</keyword>
<dbReference type="GO" id="GO:0051959">
    <property type="term" value="F:dynein light intermediate chain binding"/>
    <property type="evidence" value="ECO:0007669"/>
    <property type="project" value="InterPro"/>
</dbReference>
<feature type="compositionally biased region" description="Polar residues" evidence="2">
    <location>
        <begin position="9"/>
        <end position="21"/>
    </location>
</feature>
<evidence type="ECO:0000259" key="4">
    <source>
        <dbReference type="Pfam" id="PF12781"/>
    </source>
</evidence>
<evidence type="ECO:0000313" key="5">
    <source>
        <dbReference type="EMBL" id="CAI5780183.1"/>
    </source>
</evidence>
<dbReference type="InterPro" id="IPR027417">
    <property type="entry name" value="P-loop_NTPase"/>
</dbReference>
<feature type="domain" description="Dynein heavy chain ATP-binding dynein motor region" evidence="4">
    <location>
        <begin position="299"/>
        <end position="374"/>
    </location>
</feature>
<protein>
    <submittedName>
        <fullName evidence="5">Uncharacterized protein</fullName>
    </submittedName>
</protein>
<dbReference type="Pfam" id="PF12781">
    <property type="entry name" value="AAA_9"/>
    <property type="match status" value="1"/>
</dbReference>
<gene>
    <name evidence="5" type="ORF">PODLI_1B042661</name>
</gene>
<feature type="region of interest" description="Disordered" evidence="2">
    <location>
        <begin position="1"/>
        <end position="24"/>
    </location>
</feature>
<dbReference type="GO" id="GO:0007018">
    <property type="term" value="P:microtubule-based movement"/>
    <property type="evidence" value="ECO:0007669"/>
    <property type="project" value="InterPro"/>
</dbReference>
<evidence type="ECO:0000313" key="6">
    <source>
        <dbReference type="Proteomes" id="UP001178461"/>
    </source>
</evidence>
<dbReference type="Gene3D" id="1.20.920.60">
    <property type="match status" value="1"/>
</dbReference>
<dbReference type="InterPro" id="IPR026983">
    <property type="entry name" value="DHC"/>
</dbReference>
<dbReference type="EMBL" id="OX395132">
    <property type="protein sequence ID" value="CAI5780183.1"/>
    <property type="molecule type" value="Genomic_DNA"/>
</dbReference>
<dbReference type="Gene3D" id="3.40.50.300">
    <property type="entry name" value="P-loop containing nucleotide triphosphate hydrolases"/>
    <property type="match status" value="1"/>
</dbReference>
<sequence>MAATRRHSNPGNSGPSHQSRVLQGPDNHVHSVAAWSFPIRCGADHGWPHQLLIPEITMSIFWIILLVSISGTKHAEEECESDLVERMPALEGPFLALQTMKLTNTSFVNCINDPSGPVKLGMENVTKKPERKHDSTGSGSSKMVVRHLKFLDSLKTSDKENFLPAVMKRSREKLWTFSQVDFHPAFIEPAVSSACKGLCQGVGSMEAYDQVAKVVAPKHQELRKEEGLLTLLMQKLNMDRDELKKVIDRLRDLNDELESLTKRKKELEKRIEECALKLERAGKMSLGGKEDRGTEAASYNLSIIKVSDSTYVRTLENAIQFGTLVLLENIGEEALGDLSEPVLLMATFKQQGVEYRRLSENVLEYSSNFKFLLNGFLVEYYLEESDHVTKEPMSLVMLKQVDFMEICICFHYLPYLLQAQYYEQRLRENVIEYSSNFKFLLNGFQVEYYLEESDHITKEPMSLVMLKQEECEGDLAEAMPAMNTPLNETTHSGEE</sequence>
<feature type="coiled-coil region" evidence="1">
    <location>
        <begin position="233"/>
        <end position="284"/>
    </location>
</feature>
<organism evidence="5 6">
    <name type="scientific">Podarcis lilfordi</name>
    <name type="common">Lilford's wall lizard</name>
    <dbReference type="NCBI Taxonomy" id="74358"/>
    <lineage>
        <taxon>Eukaryota</taxon>
        <taxon>Metazoa</taxon>
        <taxon>Chordata</taxon>
        <taxon>Craniata</taxon>
        <taxon>Vertebrata</taxon>
        <taxon>Euteleostomi</taxon>
        <taxon>Lepidosauria</taxon>
        <taxon>Squamata</taxon>
        <taxon>Bifurcata</taxon>
        <taxon>Unidentata</taxon>
        <taxon>Episquamata</taxon>
        <taxon>Laterata</taxon>
        <taxon>Lacertibaenia</taxon>
        <taxon>Lacertidae</taxon>
        <taxon>Podarcis</taxon>
    </lineage>
</organism>
<proteinExistence type="predicted"/>
<reference evidence="5" key="1">
    <citation type="submission" date="2022-12" db="EMBL/GenBank/DDBJ databases">
        <authorList>
            <person name="Alioto T."/>
            <person name="Alioto T."/>
            <person name="Gomez Garrido J."/>
        </authorList>
    </citation>
    <scope>NUCLEOTIDE SEQUENCE</scope>
</reference>
<evidence type="ECO:0000259" key="3">
    <source>
        <dbReference type="Pfam" id="PF12777"/>
    </source>
</evidence>
<dbReference type="PANTHER" id="PTHR22878">
    <property type="entry name" value="DYNEIN HEAVY CHAIN 6, AXONEMAL-LIKE-RELATED"/>
    <property type="match status" value="1"/>
</dbReference>
<accession>A0AA35KNF5</accession>
<evidence type="ECO:0000256" key="2">
    <source>
        <dbReference type="SAM" id="MobiDB-lite"/>
    </source>
</evidence>
<dbReference type="GO" id="GO:0045505">
    <property type="term" value="F:dynein intermediate chain binding"/>
    <property type="evidence" value="ECO:0007669"/>
    <property type="project" value="InterPro"/>
</dbReference>
<dbReference type="PANTHER" id="PTHR22878:SF71">
    <property type="entry name" value="DYNEIN, AXONEMAL, HEAVY CHAIN 3"/>
    <property type="match status" value="1"/>
</dbReference>
<evidence type="ECO:0000256" key="1">
    <source>
        <dbReference type="SAM" id="Coils"/>
    </source>
</evidence>
<dbReference type="InterPro" id="IPR035706">
    <property type="entry name" value="AAA_9"/>
</dbReference>
<name>A0AA35KNF5_9SAUR</name>